<evidence type="ECO:0000259" key="1">
    <source>
        <dbReference type="Pfam" id="PF01968"/>
    </source>
</evidence>
<evidence type="ECO:0000313" key="5">
    <source>
        <dbReference type="Proteomes" id="UP000234752"/>
    </source>
</evidence>
<dbReference type="GO" id="GO:0006749">
    <property type="term" value="P:glutathione metabolic process"/>
    <property type="evidence" value="ECO:0007669"/>
    <property type="project" value="TreeGrafter"/>
</dbReference>
<feature type="domain" description="Acetophenone carboxylase-like C-terminal" evidence="3">
    <location>
        <begin position="513"/>
        <end position="675"/>
    </location>
</feature>
<dbReference type="Pfam" id="PF19278">
    <property type="entry name" value="Hydant_A_C"/>
    <property type="match status" value="1"/>
</dbReference>
<name>A0A2K9NJB1_9PROT</name>
<reference evidence="4 5" key="1">
    <citation type="submission" date="2017-12" db="EMBL/GenBank/DDBJ databases">
        <title>Genomes of bacteria within cyanobacterial aggregates.</title>
        <authorList>
            <person name="Cai H."/>
        </authorList>
    </citation>
    <scope>NUCLEOTIDE SEQUENCE [LARGE SCALE GENOMIC DNA]</scope>
    <source>
        <strain evidence="4 5">TH16</strain>
        <plasmid evidence="4 5">unnamed1</plasmid>
    </source>
</reference>
<dbReference type="Pfam" id="PF01968">
    <property type="entry name" value="Hydantoinase_A"/>
    <property type="match status" value="1"/>
</dbReference>
<evidence type="ECO:0000259" key="3">
    <source>
        <dbReference type="Pfam" id="PF19278"/>
    </source>
</evidence>
<dbReference type="PANTHER" id="PTHR11365:SF23">
    <property type="entry name" value="HYPOTHETICAL 5-OXOPROLINASE (EUROFUNG)-RELATED"/>
    <property type="match status" value="1"/>
</dbReference>
<proteinExistence type="predicted"/>
<dbReference type="Pfam" id="PF05378">
    <property type="entry name" value="Hydant_A_N"/>
    <property type="match status" value="1"/>
</dbReference>
<dbReference type="KEGG" id="ncb:C0V82_22445"/>
<dbReference type="InterPro" id="IPR002821">
    <property type="entry name" value="Hydantoinase_A"/>
</dbReference>
<evidence type="ECO:0000313" key="4">
    <source>
        <dbReference type="EMBL" id="AUN33153.1"/>
    </source>
</evidence>
<feature type="domain" description="Hydantoinase A/oxoprolinase" evidence="1">
    <location>
        <begin position="204"/>
        <end position="494"/>
    </location>
</feature>
<protein>
    <submittedName>
        <fullName evidence="4">5-oxoprolinase</fullName>
    </submittedName>
</protein>
<organism evidence="4 5">
    <name type="scientific">Niveispirillum cyanobacteriorum</name>
    <dbReference type="NCBI Taxonomy" id="1612173"/>
    <lineage>
        <taxon>Bacteria</taxon>
        <taxon>Pseudomonadati</taxon>
        <taxon>Pseudomonadota</taxon>
        <taxon>Alphaproteobacteria</taxon>
        <taxon>Rhodospirillales</taxon>
        <taxon>Azospirillaceae</taxon>
        <taxon>Niveispirillum</taxon>
    </lineage>
</organism>
<dbReference type="AlphaFoldDB" id="A0A2K9NJB1"/>
<dbReference type="InterPro" id="IPR049517">
    <property type="entry name" value="ACX-like_C"/>
</dbReference>
<dbReference type="InterPro" id="IPR008040">
    <property type="entry name" value="Hydant_A_N"/>
</dbReference>
<dbReference type="Proteomes" id="UP000234752">
    <property type="component" value="Plasmid unnamed1"/>
</dbReference>
<keyword evidence="4" id="KW-0614">Plasmid</keyword>
<dbReference type="GO" id="GO:0017168">
    <property type="term" value="F:5-oxoprolinase (ATP-hydrolyzing) activity"/>
    <property type="evidence" value="ECO:0007669"/>
    <property type="project" value="TreeGrafter"/>
</dbReference>
<keyword evidence="5" id="KW-1185">Reference proteome</keyword>
<dbReference type="PANTHER" id="PTHR11365">
    <property type="entry name" value="5-OXOPROLINASE RELATED"/>
    <property type="match status" value="1"/>
</dbReference>
<feature type="domain" description="Hydantoinase/oxoprolinase N-terminal" evidence="2">
    <location>
        <begin position="2"/>
        <end position="180"/>
    </location>
</feature>
<geneLocation type="plasmid" evidence="4 5">
    <name>unnamed1</name>
</geneLocation>
<dbReference type="GO" id="GO:0005829">
    <property type="term" value="C:cytosol"/>
    <property type="evidence" value="ECO:0007669"/>
    <property type="project" value="TreeGrafter"/>
</dbReference>
<accession>A0A2K9NJB1</accession>
<evidence type="ECO:0000259" key="2">
    <source>
        <dbReference type="Pfam" id="PF05378"/>
    </source>
</evidence>
<dbReference type="EMBL" id="CP025613">
    <property type="protein sequence ID" value="AUN33153.1"/>
    <property type="molecule type" value="Genomic_DNA"/>
</dbReference>
<gene>
    <name evidence="4" type="ORF">C0V82_22445</name>
</gene>
<dbReference type="RefSeq" id="WP_102114673.1">
    <property type="nucleotide sequence ID" value="NZ_BMGN01000001.1"/>
</dbReference>
<dbReference type="OrthoDB" id="7314499at2"/>
<sequence length="691" mass="72942">MRFATDTGGTFTDLVVEEDDGRISMYKASTVPGDPVQGVLAALTLAAKDRGLDLATLLDRGDTFIHGTTHAINAIITGRTARAALLVTEGHRDILTLREGGRIEPFNHSVPYPKPFIPRALTFEVPERLIHDGSVHQPLDEVALAAIIEKLRAEKVEAVAVCLLWSTINPAHELRVGAALAAGLPGVPVSLSHQVNPSLREFRRASSTAIDAALKPLMGRYLGGLEARMREAGFKGKVMVLTSSGGMMPAAEVAANPIRIVNSGPSMAPIAGQHYADLEGNGDSVIVADTGGTTYDISLVRGGRVPMTRELWIGQPTRGHLVGYPSVEVKSVGAGGGSIARVDAGGLLHVGPESAGAVPGPVCYGRGGTRPTVTDASLALGFLDPDFFLGGAMKLDLAGARAAIERDVAIQLGISVEEAAWSIIHLSTENMVQAIADITVAQGIDPAKSVLIGGGGAAGLNSTFIARRLGCERLIIPETGAALSAAGAMMSEVTGEFATSLFTSTARFDFAKVNAALADLTAQCAAFAARTGDPSRPAEPVIMAEARYENQVWDIDVTMPLHRFAGAEDVEHFRRTFDAAHRQIFTIDDPSSAVEIVGLRATIRCQVRPFREFRLDAGTAVVGEESRRAAWFKETGWVDTAIYRLEAMETDRVMAGPCIIESAFTTIVVDPGATVQRSVSGSILIHPAGRA</sequence>
<dbReference type="InterPro" id="IPR045079">
    <property type="entry name" value="Oxoprolinase-like"/>
</dbReference>